<dbReference type="InterPro" id="IPR058163">
    <property type="entry name" value="LysR-type_TF_proteobact-type"/>
</dbReference>
<keyword evidence="4" id="KW-0804">Transcription</keyword>
<comment type="caution">
    <text evidence="7">The sequence shown here is derived from an EMBL/GenBank/DDBJ whole genome shotgun (WGS) entry which is preliminary data.</text>
</comment>
<sequence length="298" mass="32453">MDNRLGEMEAFLQVVRQGSFAAAAKALRQTPSAVSRAVARLEARLGVALLRRTTRSLTLTPEGEAYRDQAADLMAELDAIERRLTRSSAEPSGRLRVNASVPYGTHVVLPVLPRFLAQYPRMSLDLALTDEVIDLPATQADVAIRIGPLRDTRLRARSLGRSRMVVVAAPDYLAREGVPDHPDDLARHNCLNFSFRRSLDTWPFRAGSGVSQRPIQGNFFGNSGEVVRLMALGGAGIARLARFHVGADLAAGHLVPVLEPFNPGDAEEVHALYVGHARLALRIRSFIDFLAAHATVNG</sequence>
<dbReference type="InterPro" id="IPR000847">
    <property type="entry name" value="LysR_HTH_N"/>
</dbReference>
<dbReference type="PANTHER" id="PTHR30537:SF71">
    <property type="entry name" value="TRANSCRIPTIONAL REGULATORY PROTEIN"/>
    <property type="match status" value="1"/>
</dbReference>
<feature type="domain" description="HTH lysR-type" evidence="6">
    <location>
        <begin position="1"/>
        <end position="60"/>
    </location>
</feature>
<dbReference type="InterPro" id="IPR036390">
    <property type="entry name" value="WH_DNA-bd_sf"/>
</dbReference>
<comment type="similarity">
    <text evidence="1">Belongs to the LysR transcriptional regulatory family.</text>
</comment>
<keyword evidence="2" id="KW-0805">Transcription regulation</keyword>
<dbReference type="PANTHER" id="PTHR30537">
    <property type="entry name" value="HTH-TYPE TRANSCRIPTIONAL REGULATOR"/>
    <property type="match status" value="1"/>
</dbReference>
<proteinExistence type="inferred from homology"/>
<keyword evidence="3" id="KW-0238">DNA-binding</keyword>
<keyword evidence="8" id="KW-1185">Reference proteome</keyword>
<evidence type="ECO:0000259" key="6">
    <source>
        <dbReference type="PROSITE" id="PS50931"/>
    </source>
</evidence>
<dbReference type="Pfam" id="PF03466">
    <property type="entry name" value="LysR_substrate"/>
    <property type="match status" value="1"/>
</dbReference>
<evidence type="ECO:0000256" key="3">
    <source>
        <dbReference type="ARBA" id="ARBA00023125"/>
    </source>
</evidence>
<dbReference type="RefSeq" id="WP_017487468.1">
    <property type="nucleotide sequence ID" value="NZ_JACWCW010000157.1"/>
</dbReference>
<keyword evidence="5" id="KW-0175">Coiled coil</keyword>
<dbReference type="Pfam" id="PF00126">
    <property type="entry name" value="HTH_1"/>
    <property type="match status" value="1"/>
</dbReference>
<evidence type="ECO:0000256" key="1">
    <source>
        <dbReference type="ARBA" id="ARBA00009437"/>
    </source>
</evidence>
<protein>
    <submittedName>
        <fullName evidence="7">LysR substrate-binding domain-containing protein</fullName>
    </submittedName>
</protein>
<dbReference type="InterPro" id="IPR036388">
    <property type="entry name" value="WH-like_DNA-bd_sf"/>
</dbReference>
<feature type="coiled-coil region" evidence="5">
    <location>
        <begin position="63"/>
        <end position="90"/>
    </location>
</feature>
<dbReference type="SUPFAM" id="SSF46785">
    <property type="entry name" value="Winged helix' DNA-binding domain"/>
    <property type="match status" value="1"/>
</dbReference>
<dbReference type="InterPro" id="IPR005119">
    <property type="entry name" value="LysR_subst-bd"/>
</dbReference>
<organism evidence="7 8">
    <name type="scientific">Methylorubrum rhodesianum</name>
    <dbReference type="NCBI Taxonomy" id="29427"/>
    <lineage>
        <taxon>Bacteria</taxon>
        <taxon>Pseudomonadati</taxon>
        <taxon>Pseudomonadota</taxon>
        <taxon>Alphaproteobacteria</taxon>
        <taxon>Hyphomicrobiales</taxon>
        <taxon>Methylobacteriaceae</taxon>
        <taxon>Methylorubrum</taxon>
    </lineage>
</organism>
<evidence type="ECO:0000256" key="5">
    <source>
        <dbReference type="SAM" id="Coils"/>
    </source>
</evidence>
<dbReference type="EMBL" id="JAQYXL010000001">
    <property type="protein sequence ID" value="MEN3226821.1"/>
    <property type="molecule type" value="Genomic_DNA"/>
</dbReference>
<evidence type="ECO:0000313" key="7">
    <source>
        <dbReference type="EMBL" id="MEN3226821.1"/>
    </source>
</evidence>
<dbReference type="CDD" id="cd08480">
    <property type="entry name" value="PBP2_CrgA_like_10"/>
    <property type="match status" value="1"/>
</dbReference>
<dbReference type="Gene3D" id="3.40.190.290">
    <property type="match status" value="1"/>
</dbReference>
<gene>
    <name evidence="7" type="ORF">PUR21_03945</name>
</gene>
<evidence type="ECO:0000256" key="2">
    <source>
        <dbReference type="ARBA" id="ARBA00023015"/>
    </source>
</evidence>
<reference evidence="7 8" key="1">
    <citation type="journal article" date="2023" name="PLoS ONE">
        <title>Complete genome assembly of Hawai'i environmental nontuberculous mycobacteria reveals unexpected co-isolation with methylobacteria.</title>
        <authorList>
            <person name="Hendrix J."/>
            <person name="Epperson L.E."/>
            <person name="Tong E.I."/>
            <person name="Chan Y.L."/>
            <person name="Hasan N.A."/>
            <person name="Dawrs S.N."/>
            <person name="Norton G.J."/>
            <person name="Virdi R."/>
            <person name="Crooks J.L."/>
            <person name="Chan E.D."/>
            <person name="Honda J.R."/>
            <person name="Strong M."/>
        </authorList>
    </citation>
    <scope>NUCLEOTIDE SEQUENCE [LARGE SCALE GENOMIC DNA]</scope>
    <source>
        <strain evidence="7 8">NJH_HI01</strain>
    </source>
</reference>
<dbReference type="Proteomes" id="UP001404845">
    <property type="component" value="Unassembled WGS sequence"/>
</dbReference>
<evidence type="ECO:0000313" key="8">
    <source>
        <dbReference type="Proteomes" id="UP001404845"/>
    </source>
</evidence>
<dbReference type="PROSITE" id="PS50931">
    <property type="entry name" value="HTH_LYSR"/>
    <property type="match status" value="1"/>
</dbReference>
<evidence type="ECO:0000256" key="4">
    <source>
        <dbReference type="ARBA" id="ARBA00023163"/>
    </source>
</evidence>
<dbReference type="Gene3D" id="1.10.10.10">
    <property type="entry name" value="Winged helix-like DNA-binding domain superfamily/Winged helix DNA-binding domain"/>
    <property type="match status" value="1"/>
</dbReference>
<dbReference type="SUPFAM" id="SSF53850">
    <property type="entry name" value="Periplasmic binding protein-like II"/>
    <property type="match status" value="1"/>
</dbReference>
<accession>A0ABU9Z739</accession>
<name>A0ABU9Z739_9HYPH</name>